<evidence type="ECO:0000313" key="2">
    <source>
        <dbReference type="EMBL" id="OWM83584.1"/>
    </source>
</evidence>
<dbReference type="AlphaFoldDB" id="A0A218XF90"/>
<comment type="caution">
    <text evidence="2">The sequence shown here is derived from an EMBL/GenBank/DDBJ whole genome shotgun (WGS) entry which is preliminary data.</text>
</comment>
<reference evidence="3" key="1">
    <citation type="journal article" date="2017" name="Plant J.">
        <title>The pomegranate (Punica granatum L.) genome and the genomics of punicalagin biosynthesis.</title>
        <authorList>
            <person name="Qin G."/>
            <person name="Xu C."/>
            <person name="Ming R."/>
            <person name="Tang H."/>
            <person name="Guyot R."/>
            <person name="Kramer E.M."/>
            <person name="Hu Y."/>
            <person name="Yi X."/>
            <person name="Qi Y."/>
            <person name="Xu X."/>
            <person name="Gao Z."/>
            <person name="Pan H."/>
            <person name="Jian J."/>
            <person name="Tian Y."/>
            <person name="Yue Z."/>
            <person name="Xu Y."/>
        </authorList>
    </citation>
    <scope>NUCLEOTIDE SEQUENCE [LARGE SCALE GENOMIC DNA]</scope>
    <source>
        <strain evidence="3">cv. Dabenzi</strain>
    </source>
</reference>
<organism evidence="2 3">
    <name type="scientific">Punica granatum</name>
    <name type="common">Pomegranate</name>
    <dbReference type="NCBI Taxonomy" id="22663"/>
    <lineage>
        <taxon>Eukaryota</taxon>
        <taxon>Viridiplantae</taxon>
        <taxon>Streptophyta</taxon>
        <taxon>Embryophyta</taxon>
        <taxon>Tracheophyta</taxon>
        <taxon>Spermatophyta</taxon>
        <taxon>Magnoliopsida</taxon>
        <taxon>eudicotyledons</taxon>
        <taxon>Gunneridae</taxon>
        <taxon>Pentapetalae</taxon>
        <taxon>rosids</taxon>
        <taxon>malvids</taxon>
        <taxon>Myrtales</taxon>
        <taxon>Lythraceae</taxon>
        <taxon>Punica</taxon>
    </lineage>
</organism>
<evidence type="ECO:0000256" key="1">
    <source>
        <dbReference type="SAM" id="MobiDB-lite"/>
    </source>
</evidence>
<name>A0A218XF90_PUNGR</name>
<feature type="region of interest" description="Disordered" evidence="1">
    <location>
        <begin position="1"/>
        <end position="28"/>
    </location>
</feature>
<dbReference type="Proteomes" id="UP000197138">
    <property type="component" value="Unassembled WGS sequence"/>
</dbReference>
<evidence type="ECO:0000313" key="3">
    <source>
        <dbReference type="Proteomes" id="UP000197138"/>
    </source>
</evidence>
<gene>
    <name evidence="2" type="ORF">CDL15_Pgr004013</name>
</gene>
<sequence length="103" mass="11142">MGAHAAGAHNGLVGSSHMVEERRRSGRTVEDECLREIGVVGAEGEVGVVHVLVEEFGVVVVRGVHGYQEEANGESWAWMRRFGGEATAAATEEEEEELEESIH</sequence>
<proteinExistence type="predicted"/>
<protein>
    <submittedName>
        <fullName evidence="2">Uncharacterized protein</fullName>
    </submittedName>
</protein>
<dbReference type="EMBL" id="MTKT01001810">
    <property type="protein sequence ID" value="OWM83584.1"/>
    <property type="molecule type" value="Genomic_DNA"/>
</dbReference>
<accession>A0A218XF90</accession>
<feature type="compositionally biased region" description="Basic and acidic residues" evidence="1">
    <location>
        <begin position="18"/>
        <end position="28"/>
    </location>
</feature>